<keyword evidence="4 7" id="KW-0238">DNA-binding</keyword>
<dbReference type="PROSITE" id="PS51968">
    <property type="entry name" value="GRH_CP2_DB"/>
    <property type="match status" value="1"/>
</dbReference>
<dbReference type="InterPro" id="IPR040167">
    <property type="entry name" value="TF_CP2-like"/>
</dbReference>
<evidence type="ECO:0000256" key="1">
    <source>
        <dbReference type="ARBA" id="ARBA00004123"/>
    </source>
</evidence>
<feature type="compositionally biased region" description="Polar residues" evidence="8">
    <location>
        <begin position="31"/>
        <end position="43"/>
    </location>
</feature>
<dbReference type="AlphaFoldDB" id="A0AAN9ASJ3"/>
<protein>
    <recommendedName>
        <fullName evidence="9">Grh/CP2 DB domain-containing protein</fullName>
    </recommendedName>
</protein>
<sequence>MAAAGDCDYFGTCWRSPQSSDQPPSVGGENEISNLSSTSQDTRSPAPTPTPMPIIITTSAPAFSAGNTVTSPTGTPTSSSTSSVTSLIQIITSVNGSSNPFSITAPSGSTGGFSSTRSSASSERDRRAFHPKGSGTSSSNEHSVKGGKTAKRGKVTNPKLRVLSFADIENGLSCFGQSASSWAETLAELSPDRLLSMGDHHDQGYSWDETGGGAGKRTKISHPSSSHAMTSWDIDGGLAADFDGSLSGLGTELGTSSYNMSEALLALPVFKQENLENGFQYILGAATSPAVKMNEETLTYLNQGQSYEIKVKKLGDLSEYQGKCLRSVVKVQFHERRLQYMEREQMEQWKQNRPGERILDVDVPLSYGLVDVNLDPSRISQIEFIWDPTKETGMYFKVHAISTEFTAKKHGGEKGVPFRVQIETYTHNDGDGKLLHAASCQIKVFKPKGADRKHKTDREKMEKRSEAEKEKYQPSYECTVLTEVPLDQVSTSLNSFGIKGPASLTTSFSELTCDSGSVASPIVPAVTSPQPSTPSRSLAESPLSASPAQQQQPVPQHPPPPELVASSPTCAGDSKSFVGPLSGEATAAEVKNWFVYHRFSNYTRIFQNFSGADLLRLNRDDLIQICGLADGIRLNNALQSKSVRPRLTIFICQEPESVYHAVYMDCVGVVELKCKLASLFGIQATQIGDIFMLGPSSIHVMVTDEVLQNTQDQSRFVVEGMREETGDKYRILLKSMQ</sequence>
<evidence type="ECO:0000256" key="2">
    <source>
        <dbReference type="ARBA" id="ARBA00010852"/>
    </source>
</evidence>
<evidence type="ECO:0000256" key="8">
    <source>
        <dbReference type="SAM" id="MobiDB-lite"/>
    </source>
</evidence>
<dbReference type="InterPro" id="IPR041418">
    <property type="entry name" value="SAM_3"/>
</dbReference>
<evidence type="ECO:0000256" key="6">
    <source>
        <dbReference type="ARBA" id="ARBA00023242"/>
    </source>
</evidence>
<evidence type="ECO:0000256" key="3">
    <source>
        <dbReference type="ARBA" id="ARBA00023015"/>
    </source>
</evidence>
<feature type="region of interest" description="Disordered" evidence="8">
    <location>
        <begin position="63"/>
        <end position="82"/>
    </location>
</feature>
<feature type="region of interest" description="Disordered" evidence="8">
    <location>
        <begin position="98"/>
        <end position="155"/>
    </location>
</feature>
<dbReference type="SUPFAM" id="SSF47769">
    <property type="entry name" value="SAM/Pointed domain"/>
    <property type="match status" value="1"/>
</dbReference>
<name>A0AAN9ASJ3_9CAEN</name>
<dbReference type="GO" id="GO:0005634">
    <property type="term" value="C:nucleus"/>
    <property type="evidence" value="ECO:0007669"/>
    <property type="project" value="UniProtKB-SubCell"/>
</dbReference>
<feature type="compositionally biased region" description="Basic and acidic residues" evidence="8">
    <location>
        <begin position="448"/>
        <end position="472"/>
    </location>
</feature>
<evidence type="ECO:0000313" key="10">
    <source>
        <dbReference type="EMBL" id="KAK7092428.1"/>
    </source>
</evidence>
<keyword evidence="3" id="KW-0805">Transcription regulation</keyword>
<feature type="domain" description="Grh/CP2 DB" evidence="9">
    <location>
        <begin position="273"/>
        <end position="506"/>
    </location>
</feature>
<feature type="compositionally biased region" description="Low complexity" evidence="8">
    <location>
        <begin position="104"/>
        <end position="121"/>
    </location>
</feature>
<evidence type="ECO:0000256" key="5">
    <source>
        <dbReference type="ARBA" id="ARBA00023163"/>
    </source>
</evidence>
<evidence type="ECO:0000259" key="9">
    <source>
        <dbReference type="PROSITE" id="PS51968"/>
    </source>
</evidence>
<dbReference type="Proteomes" id="UP001374579">
    <property type="component" value="Unassembled WGS sequence"/>
</dbReference>
<dbReference type="GO" id="GO:0000978">
    <property type="term" value="F:RNA polymerase II cis-regulatory region sequence-specific DNA binding"/>
    <property type="evidence" value="ECO:0007669"/>
    <property type="project" value="TreeGrafter"/>
</dbReference>
<dbReference type="CDD" id="cd09537">
    <property type="entry name" value="SAM_CP2-like"/>
    <property type="match status" value="1"/>
</dbReference>
<evidence type="ECO:0000256" key="4">
    <source>
        <dbReference type="ARBA" id="ARBA00023125"/>
    </source>
</evidence>
<comment type="caution">
    <text evidence="10">The sequence shown here is derived from an EMBL/GenBank/DDBJ whole genome shotgun (WGS) entry which is preliminary data.</text>
</comment>
<dbReference type="GO" id="GO:0001228">
    <property type="term" value="F:DNA-binding transcription activator activity, RNA polymerase II-specific"/>
    <property type="evidence" value="ECO:0007669"/>
    <property type="project" value="TreeGrafter"/>
</dbReference>
<dbReference type="Gene3D" id="1.10.150.50">
    <property type="entry name" value="Transcription Factor, Ets-1"/>
    <property type="match status" value="1"/>
</dbReference>
<dbReference type="InterPro" id="IPR057520">
    <property type="entry name" value="GRHL1/CP2_C"/>
</dbReference>
<keyword evidence="6 7" id="KW-0539">Nucleus</keyword>
<keyword evidence="11" id="KW-1185">Reference proteome</keyword>
<accession>A0AAN9ASJ3</accession>
<proteinExistence type="inferred from homology"/>
<dbReference type="PANTHER" id="PTHR11037:SF21">
    <property type="entry name" value="GEMINI, ISOFORM C"/>
    <property type="match status" value="1"/>
</dbReference>
<evidence type="ECO:0000313" key="11">
    <source>
        <dbReference type="Proteomes" id="UP001374579"/>
    </source>
</evidence>
<feature type="compositionally biased region" description="Low complexity" evidence="8">
    <location>
        <begin position="534"/>
        <end position="554"/>
    </location>
</feature>
<dbReference type="Pfam" id="PF18016">
    <property type="entry name" value="SAM_3"/>
    <property type="match status" value="1"/>
</dbReference>
<dbReference type="PANTHER" id="PTHR11037">
    <property type="entry name" value="TRANSCRIPTION FACTOR CP2"/>
    <property type="match status" value="1"/>
</dbReference>
<feature type="region of interest" description="Disordered" evidence="8">
    <location>
        <begin position="522"/>
        <end position="569"/>
    </location>
</feature>
<comment type="subcellular location">
    <subcellularLocation>
        <location evidence="1 7">Nucleus</location>
    </subcellularLocation>
</comment>
<dbReference type="Pfam" id="PF25416">
    <property type="entry name" value="GRHL1_C"/>
    <property type="match status" value="1"/>
</dbReference>
<dbReference type="InterPro" id="IPR007604">
    <property type="entry name" value="CP2"/>
</dbReference>
<dbReference type="InterPro" id="IPR013761">
    <property type="entry name" value="SAM/pointed_sf"/>
</dbReference>
<feature type="region of interest" description="Disordered" evidence="8">
    <location>
        <begin position="1"/>
        <end position="55"/>
    </location>
</feature>
<gene>
    <name evidence="10" type="ORF">V1264_008170</name>
</gene>
<feature type="region of interest" description="Disordered" evidence="8">
    <location>
        <begin position="448"/>
        <end position="474"/>
    </location>
</feature>
<reference evidence="10 11" key="1">
    <citation type="submission" date="2024-02" db="EMBL/GenBank/DDBJ databases">
        <title>Chromosome-scale genome assembly of the rough periwinkle Littorina saxatilis.</title>
        <authorList>
            <person name="De Jode A."/>
            <person name="Faria R."/>
            <person name="Formenti G."/>
            <person name="Sims Y."/>
            <person name="Smith T.P."/>
            <person name="Tracey A."/>
            <person name="Wood J.M.D."/>
            <person name="Zagrodzka Z.B."/>
            <person name="Johannesson K."/>
            <person name="Butlin R.K."/>
            <person name="Leder E.H."/>
        </authorList>
    </citation>
    <scope>NUCLEOTIDE SEQUENCE [LARGE SCALE GENOMIC DNA]</scope>
    <source>
        <strain evidence="10">Snail1</strain>
        <tissue evidence="10">Muscle</tissue>
    </source>
</reference>
<keyword evidence="5" id="KW-0804">Transcription</keyword>
<dbReference type="Pfam" id="PF04516">
    <property type="entry name" value="CP2"/>
    <property type="match status" value="1"/>
</dbReference>
<dbReference type="EMBL" id="JBAMIC010000021">
    <property type="protein sequence ID" value="KAK7092428.1"/>
    <property type="molecule type" value="Genomic_DNA"/>
</dbReference>
<comment type="similarity">
    <text evidence="2">Belongs to the grh/CP2 family. CP2 subfamily.</text>
</comment>
<evidence type="ECO:0000256" key="7">
    <source>
        <dbReference type="PROSITE-ProRule" id="PRU01313"/>
    </source>
</evidence>
<organism evidence="10 11">
    <name type="scientific">Littorina saxatilis</name>
    <dbReference type="NCBI Taxonomy" id="31220"/>
    <lineage>
        <taxon>Eukaryota</taxon>
        <taxon>Metazoa</taxon>
        <taxon>Spiralia</taxon>
        <taxon>Lophotrochozoa</taxon>
        <taxon>Mollusca</taxon>
        <taxon>Gastropoda</taxon>
        <taxon>Caenogastropoda</taxon>
        <taxon>Littorinimorpha</taxon>
        <taxon>Littorinoidea</taxon>
        <taxon>Littorinidae</taxon>
        <taxon>Littorina</taxon>
    </lineage>
</organism>